<dbReference type="Proteomes" id="UP000606003">
    <property type="component" value="Unassembled WGS sequence"/>
</dbReference>
<feature type="transmembrane region" description="Helical" evidence="7">
    <location>
        <begin position="199"/>
        <end position="219"/>
    </location>
</feature>
<feature type="transmembrane region" description="Helical" evidence="7">
    <location>
        <begin position="371"/>
        <end position="393"/>
    </location>
</feature>
<dbReference type="PANTHER" id="PTHR11706">
    <property type="entry name" value="SOLUTE CARRIER PROTEIN FAMILY 11 MEMBER"/>
    <property type="match status" value="1"/>
</dbReference>
<keyword evidence="2" id="KW-0813">Transport</keyword>
<feature type="transmembrane region" description="Helical" evidence="7">
    <location>
        <begin position="346"/>
        <end position="365"/>
    </location>
</feature>
<evidence type="ECO:0000256" key="1">
    <source>
        <dbReference type="ARBA" id="ARBA00004141"/>
    </source>
</evidence>
<dbReference type="Pfam" id="PF01566">
    <property type="entry name" value="Nramp"/>
    <property type="match status" value="1"/>
</dbReference>
<feature type="transmembrane region" description="Helical" evidence="7">
    <location>
        <begin position="298"/>
        <end position="325"/>
    </location>
</feature>
<evidence type="ECO:0000256" key="3">
    <source>
        <dbReference type="ARBA" id="ARBA00022692"/>
    </source>
</evidence>
<evidence type="ECO:0000313" key="8">
    <source>
        <dbReference type="EMBL" id="MBD2721037.1"/>
    </source>
</evidence>
<comment type="caution">
    <text evidence="8">The sequence shown here is derived from an EMBL/GenBank/DDBJ whole genome shotgun (WGS) entry which is preliminary data.</text>
</comment>
<dbReference type="PANTHER" id="PTHR11706:SF33">
    <property type="entry name" value="NATURAL RESISTANCE-ASSOCIATED MACROPHAGE PROTEIN 2"/>
    <property type="match status" value="1"/>
</dbReference>
<evidence type="ECO:0000256" key="5">
    <source>
        <dbReference type="ARBA" id="ARBA00022989"/>
    </source>
</evidence>
<dbReference type="RefSeq" id="WP_190922299.1">
    <property type="nucleotide sequence ID" value="NZ_JACXAC010000001.1"/>
</dbReference>
<keyword evidence="6 7" id="KW-0472">Membrane</keyword>
<feature type="transmembrane region" description="Helical" evidence="7">
    <location>
        <begin position="161"/>
        <end position="179"/>
    </location>
</feature>
<organism evidence="8 9">
    <name type="scientific">Hymenobacter armeniacus</name>
    <dbReference type="NCBI Taxonomy" id="2771358"/>
    <lineage>
        <taxon>Bacteria</taxon>
        <taxon>Pseudomonadati</taxon>
        <taxon>Bacteroidota</taxon>
        <taxon>Cytophagia</taxon>
        <taxon>Cytophagales</taxon>
        <taxon>Hymenobacteraceae</taxon>
        <taxon>Hymenobacter</taxon>
    </lineage>
</organism>
<keyword evidence="4" id="KW-0769">Symport</keyword>
<accession>A0ABR8JR46</accession>
<feature type="transmembrane region" description="Helical" evidence="7">
    <location>
        <begin position="129"/>
        <end position="149"/>
    </location>
</feature>
<protein>
    <submittedName>
        <fullName evidence="8">Divalent metal cation transporter</fullName>
    </submittedName>
</protein>
<evidence type="ECO:0000256" key="4">
    <source>
        <dbReference type="ARBA" id="ARBA00022847"/>
    </source>
</evidence>
<proteinExistence type="predicted"/>
<gene>
    <name evidence="8" type="ORF">IC234_02785</name>
</gene>
<keyword evidence="3 7" id="KW-0812">Transmembrane</keyword>
<reference evidence="8 9" key="1">
    <citation type="submission" date="2020-09" db="EMBL/GenBank/DDBJ databases">
        <authorList>
            <person name="Kim M.K."/>
        </authorList>
    </citation>
    <scope>NUCLEOTIDE SEQUENCE [LARGE SCALE GENOMIC DNA]</scope>
    <source>
        <strain evidence="8 9">BT189</strain>
    </source>
</reference>
<evidence type="ECO:0000256" key="2">
    <source>
        <dbReference type="ARBA" id="ARBA00022448"/>
    </source>
</evidence>
<sequence>MVPNASPAPVPVAVPRRRRPRPGFWKSLGPGLITGASDDDPSGIATYSQAGAAFGLATLWTALFTFPLMAAMQEMCARIGLVTAQGLAGNLRQHYPRAVLVGLLGLTFPAIVLNIGADLEGMGAVAHLLVPQVPAFLFSILFTGLLLVAMVRWPYRRIAAVLKWLCAALLVYVVVPFLVRQHWADVLRHAVVPELRLTPAFVGMLVALLGTTISPYLFFWQADMEAEEMHHHRGRAVVVDKSLLHTMQTDVNVGMLSSNVIMFFIMLTTGTVLFPAGLRDITTVEQAALALRPLAGEQAYLLFAAGIIGTGLLAIPVLAGALSYAVAEALRWRGGLDRKFRQAPGFYATMFVSLVAGVLLDGLGISPMQALLYAAMLYGLTAPVMIAIVLHLANNKAVMGEFTNGLAANVLGGAALVLMSGAGLLLLLFQLAP</sequence>
<evidence type="ECO:0000313" key="9">
    <source>
        <dbReference type="Proteomes" id="UP000606003"/>
    </source>
</evidence>
<evidence type="ECO:0000256" key="6">
    <source>
        <dbReference type="ARBA" id="ARBA00023136"/>
    </source>
</evidence>
<feature type="transmembrane region" description="Helical" evidence="7">
    <location>
        <begin position="405"/>
        <end position="429"/>
    </location>
</feature>
<feature type="transmembrane region" description="Helical" evidence="7">
    <location>
        <begin position="98"/>
        <end position="117"/>
    </location>
</feature>
<keyword evidence="9" id="KW-1185">Reference proteome</keyword>
<evidence type="ECO:0000256" key="7">
    <source>
        <dbReference type="SAM" id="Phobius"/>
    </source>
</evidence>
<comment type="subcellular location">
    <subcellularLocation>
        <location evidence="1">Membrane</location>
        <topology evidence="1">Multi-pass membrane protein</topology>
    </subcellularLocation>
</comment>
<dbReference type="InterPro" id="IPR001046">
    <property type="entry name" value="NRAMP_fam"/>
</dbReference>
<feature type="transmembrane region" description="Helical" evidence="7">
    <location>
        <begin position="260"/>
        <end position="278"/>
    </location>
</feature>
<feature type="transmembrane region" description="Helical" evidence="7">
    <location>
        <begin position="50"/>
        <end position="71"/>
    </location>
</feature>
<dbReference type="EMBL" id="JACXAC010000001">
    <property type="protein sequence ID" value="MBD2721037.1"/>
    <property type="molecule type" value="Genomic_DNA"/>
</dbReference>
<keyword evidence="5 7" id="KW-1133">Transmembrane helix</keyword>
<name>A0ABR8JR46_9BACT</name>